<reference evidence="2" key="1">
    <citation type="submission" date="2022-11" db="UniProtKB">
        <authorList>
            <consortium name="WormBaseParasite"/>
        </authorList>
    </citation>
    <scope>IDENTIFICATION</scope>
</reference>
<keyword evidence="1" id="KW-1185">Reference proteome</keyword>
<dbReference type="AlphaFoldDB" id="A0A914S3Q5"/>
<accession>A0A914S3Q5</accession>
<proteinExistence type="predicted"/>
<sequence>MADKRRHKQLANKIHAGSRMSITIHLSLKAEIALSVNQIAVAVVGRKNMNCNIRVKLGVVSCTIRMYRALRKSKNNSCKMKILQ</sequence>
<protein>
    <submittedName>
        <fullName evidence="2">Uncharacterized protein</fullName>
    </submittedName>
</protein>
<name>A0A914S3Q5_PAREQ</name>
<dbReference type="WBParaSite" id="PEQ_0001323301-mRNA-1">
    <property type="protein sequence ID" value="PEQ_0001323301-mRNA-1"/>
    <property type="gene ID" value="PEQ_0001323301"/>
</dbReference>
<dbReference type="Proteomes" id="UP000887564">
    <property type="component" value="Unplaced"/>
</dbReference>
<evidence type="ECO:0000313" key="1">
    <source>
        <dbReference type="Proteomes" id="UP000887564"/>
    </source>
</evidence>
<organism evidence="1 2">
    <name type="scientific">Parascaris equorum</name>
    <name type="common">Equine roundworm</name>
    <dbReference type="NCBI Taxonomy" id="6256"/>
    <lineage>
        <taxon>Eukaryota</taxon>
        <taxon>Metazoa</taxon>
        <taxon>Ecdysozoa</taxon>
        <taxon>Nematoda</taxon>
        <taxon>Chromadorea</taxon>
        <taxon>Rhabditida</taxon>
        <taxon>Spirurina</taxon>
        <taxon>Ascaridomorpha</taxon>
        <taxon>Ascaridoidea</taxon>
        <taxon>Ascarididae</taxon>
        <taxon>Parascaris</taxon>
    </lineage>
</organism>
<evidence type="ECO:0000313" key="2">
    <source>
        <dbReference type="WBParaSite" id="PEQ_0001323301-mRNA-1"/>
    </source>
</evidence>